<proteinExistence type="inferred from homology"/>
<feature type="active site" description="Tele-phosphohistidine intermediate" evidence="5 6">
    <location>
        <position position="9"/>
    </location>
</feature>
<feature type="binding site" evidence="5 7">
    <location>
        <position position="97"/>
    </location>
    <ligand>
        <name>substrate</name>
    </ligand>
</feature>
<dbReference type="CDD" id="cd07067">
    <property type="entry name" value="HP_PGM_like"/>
    <property type="match status" value="1"/>
</dbReference>
<keyword evidence="4 5" id="KW-0413">Isomerase</keyword>
<dbReference type="HAMAP" id="MF_01039">
    <property type="entry name" value="PGAM_GpmA"/>
    <property type="match status" value="1"/>
</dbReference>
<organism evidence="10 11">
    <name type="scientific">Balnearium lithotrophicum</name>
    <dbReference type="NCBI Taxonomy" id="223788"/>
    <lineage>
        <taxon>Bacteria</taxon>
        <taxon>Pseudomonadati</taxon>
        <taxon>Aquificota</taxon>
        <taxon>Aquificia</taxon>
        <taxon>Desulfurobacteriales</taxon>
        <taxon>Desulfurobacteriaceae</taxon>
        <taxon>Balnearium</taxon>
    </lineage>
</organism>
<feature type="binding site" evidence="5 7">
    <location>
        <position position="60"/>
    </location>
    <ligand>
        <name>substrate</name>
    </ligand>
</feature>
<evidence type="ECO:0000256" key="6">
    <source>
        <dbReference type="PIRSR" id="PIRSR613078-1"/>
    </source>
</evidence>
<dbReference type="OrthoDB" id="9781415at2"/>
<evidence type="ECO:0000256" key="1">
    <source>
        <dbReference type="ARBA" id="ARBA00006717"/>
    </source>
</evidence>
<sequence>MAKLVLVRHGQSLWNLQNRFTGWTDVPLTEKGREEAKFAGEVLKYSGIAFDVAYTSVLIRAIETLEIILQVLDTEIPVIRDAALNERFYGDLQGLNKDRTREIYGKEIVHLWRRSYHIPPHGESLEDTANRTVPFLKRAILQDVTDGRNVLVVAHGNSLRSIVMYLEKYSPEEIMNVEIPTGIPYVYDIDRNGKILSKRF</sequence>
<dbReference type="SMART" id="SM00855">
    <property type="entry name" value="PGAM"/>
    <property type="match status" value="1"/>
</dbReference>
<gene>
    <name evidence="5" type="primary">gpmA</name>
    <name evidence="10" type="ORF">SAMN06269117_10316</name>
</gene>
<comment type="pathway">
    <text evidence="5 9">Carbohydrate degradation; glycolysis; pyruvate from D-glyceraldehyde 3-phosphate: step 3/5.</text>
</comment>
<evidence type="ECO:0000256" key="8">
    <source>
        <dbReference type="PIRSR" id="PIRSR613078-3"/>
    </source>
</evidence>
<dbReference type="UniPathway" id="UPA00109">
    <property type="reaction ID" value="UER00186"/>
</dbReference>
<dbReference type="RefSeq" id="WP_142933858.1">
    <property type="nucleotide sequence ID" value="NZ_FXTM01000003.1"/>
</dbReference>
<feature type="site" description="Transition state stabilizer" evidence="5 8">
    <location>
        <position position="155"/>
    </location>
</feature>
<dbReference type="InterPro" id="IPR029033">
    <property type="entry name" value="His_PPase_superfam"/>
</dbReference>
<feature type="binding site" evidence="5 7">
    <location>
        <begin position="113"/>
        <end position="114"/>
    </location>
    <ligand>
        <name>substrate</name>
    </ligand>
</feature>
<dbReference type="Gene3D" id="3.40.50.1240">
    <property type="entry name" value="Phosphoglycerate mutase-like"/>
    <property type="match status" value="1"/>
</dbReference>
<comment type="catalytic activity">
    <reaction evidence="5 9">
        <text>(2R)-2-phosphoglycerate = (2R)-3-phosphoglycerate</text>
        <dbReference type="Rhea" id="RHEA:15901"/>
        <dbReference type="ChEBI" id="CHEBI:58272"/>
        <dbReference type="ChEBI" id="CHEBI:58289"/>
        <dbReference type="EC" id="5.4.2.11"/>
    </reaction>
</comment>
<feature type="binding site" evidence="5 7">
    <location>
        <begin position="8"/>
        <end position="15"/>
    </location>
    <ligand>
        <name>substrate</name>
    </ligand>
</feature>
<dbReference type="AlphaFoldDB" id="A0A521AY90"/>
<feature type="active site" description="Proton donor/acceptor" evidence="5 6">
    <location>
        <position position="86"/>
    </location>
</feature>
<feature type="binding site" evidence="5 7">
    <location>
        <begin position="86"/>
        <end position="89"/>
    </location>
    <ligand>
        <name>substrate</name>
    </ligand>
</feature>
<evidence type="ECO:0000313" key="11">
    <source>
        <dbReference type="Proteomes" id="UP000317315"/>
    </source>
</evidence>
<dbReference type="PROSITE" id="PS00175">
    <property type="entry name" value="PG_MUTASE"/>
    <property type="match status" value="1"/>
</dbReference>
<evidence type="ECO:0000256" key="3">
    <source>
        <dbReference type="ARBA" id="ARBA00023152"/>
    </source>
</evidence>
<keyword evidence="11" id="KW-1185">Reference proteome</keyword>
<name>A0A521AY90_9BACT</name>
<dbReference type="InterPro" id="IPR001345">
    <property type="entry name" value="PG/BPGM_mutase_AS"/>
</dbReference>
<evidence type="ECO:0000256" key="9">
    <source>
        <dbReference type="RuleBase" id="RU004512"/>
    </source>
</evidence>
<dbReference type="GO" id="GO:0004619">
    <property type="term" value="F:phosphoglycerate mutase activity"/>
    <property type="evidence" value="ECO:0007669"/>
    <property type="project" value="UniProtKB-UniRule"/>
</dbReference>
<comment type="similarity">
    <text evidence="1 5">Belongs to the phosphoglycerate mutase family. BPG-dependent PGAM subfamily.</text>
</comment>
<dbReference type="GO" id="GO:0006094">
    <property type="term" value="P:gluconeogenesis"/>
    <property type="evidence" value="ECO:0007669"/>
    <property type="project" value="UniProtKB-UniRule"/>
</dbReference>
<dbReference type="PANTHER" id="PTHR11931">
    <property type="entry name" value="PHOSPHOGLYCERATE MUTASE"/>
    <property type="match status" value="1"/>
</dbReference>
<accession>A0A521AY90</accession>
<reference evidence="10 11" key="1">
    <citation type="submission" date="2017-05" db="EMBL/GenBank/DDBJ databases">
        <authorList>
            <person name="Varghese N."/>
            <person name="Submissions S."/>
        </authorList>
    </citation>
    <scope>NUCLEOTIDE SEQUENCE [LARGE SCALE GENOMIC DNA]</scope>
    <source>
        <strain evidence="10 11">DSM 16304</strain>
    </source>
</reference>
<dbReference type="EC" id="5.4.2.11" evidence="5 9"/>
<feature type="binding site" evidence="5 7">
    <location>
        <begin position="21"/>
        <end position="22"/>
    </location>
    <ligand>
        <name>substrate</name>
    </ligand>
</feature>
<evidence type="ECO:0000256" key="7">
    <source>
        <dbReference type="PIRSR" id="PIRSR613078-2"/>
    </source>
</evidence>
<dbReference type="Proteomes" id="UP000317315">
    <property type="component" value="Unassembled WGS sequence"/>
</dbReference>
<protein>
    <recommendedName>
        <fullName evidence="5 9">2,3-bisphosphoglycerate-dependent phosphoglycerate mutase</fullName>
        <shortName evidence="5">BPG-dependent PGAM</shortName>
        <shortName evidence="5">PGAM</shortName>
        <shortName evidence="5">Phosphoglyceromutase</shortName>
        <shortName evidence="5">dPGM</shortName>
        <ecNumber evidence="5 9">5.4.2.11</ecNumber>
    </recommendedName>
</protein>
<evidence type="ECO:0000256" key="5">
    <source>
        <dbReference type="HAMAP-Rule" id="MF_01039"/>
    </source>
</evidence>
<comment type="function">
    <text evidence="5 9">Catalyzes the interconversion of 2-phosphoglycerate and 3-phosphoglycerate.</text>
</comment>
<evidence type="ECO:0000256" key="2">
    <source>
        <dbReference type="ARBA" id="ARBA00022432"/>
    </source>
</evidence>
<dbReference type="InterPro" id="IPR013078">
    <property type="entry name" value="His_Pase_superF_clade-1"/>
</dbReference>
<dbReference type="NCBIfam" id="TIGR01258">
    <property type="entry name" value="pgm_1"/>
    <property type="match status" value="2"/>
</dbReference>
<dbReference type="Pfam" id="PF00300">
    <property type="entry name" value="His_Phos_1"/>
    <property type="match status" value="1"/>
</dbReference>
<dbReference type="EMBL" id="FXTM01000003">
    <property type="protein sequence ID" value="SMO39822.1"/>
    <property type="molecule type" value="Genomic_DNA"/>
</dbReference>
<dbReference type="InterPro" id="IPR005952">
    <property type="entry name" value="Phosphogly_mut1"/>
</dbReference>
<dbReference type="SUPFAM" id="SSF53254">
    <property type="entry name" value="Phosphoglycerate mutase-like"/>
    <property type="match status" value="1"/>
</dbReference>
<keyword evidence="2 5" id="KW-0312">Gluconeogenesis</keyword>
<dbReference type="PIRSF" id="PIRSF000709">
    <property type="entry name" value="6PFK_2-Ptase"/>
    <property type="match status" value="1"/>
</dbReference>
<evidence type="ECO:0000256" key="4">
    <source>
        <dbReference type="ARBA" id="ARBA00023235"/>
    </source>
</evidence>
<dbReference type="GO" id="GO:0006096">
    <property type="term" value="P:glycolytic process"/>
    <property type="evidence" value="ECO:0007669"/>
    <property type="project" value="UniProtKB-UniRule"/>
</dbReference>
<evidence type="ECO:0000313" key="10">
    <source>
        <dbReference type="EMBL" id="SMO39822.1"/>
    </source>
</evidence>
<keyword evidence="3 5" id="KW-0324">Glycolysis</keyword>
<feature type="binding site" evidence="5 7">
    <location>
        <begin position="156"/>
        <end position="157"/>
    </location>
    <ligand>
        <name>substrate</name>
    </ligand>
</feature>